<proteinExistence type="predicted"/>
<evidence type="ECO:0000313" key="2">
    <source>
        <dbReference type="EMBL" id="KAK8018808.1"/>
    </source>
</evidence>
<organism evidence="2 3">
    <name type="scientific">Apiospora marii</name>
    <dbReference type="NCBI Taxonomy" id="335849"/>
    <lineage>
        <taxon>Eukaryota</taxon>
        <taxon>Fungi</taxon>
        <taxon>Dikarya</taxon>
        <taxon>Ascomycota</taxon>
        <taxon>Pezizomycotina</taxon>
        <taxon>Sordariomycetes</taxon>
        <taxon>Xylariomycetidae</taxon>
        <taxon>Amphisphaeriales</taxon>
        <taxon>Apiosporaceae</taxon>
        <taxon>Apiospora</taxon>
    </lineage>
</organism>
<dbReference type="EMBL" id="JAQQWI010000010">
    <property type="protein sequence ID" value="KAK8018808.1"/>
    <property type="molecule type" value="Genomic_DNA"/>
</dbReference>
<comment type="caution">
    <text evidence="2">The sequence shown here is derived from an EMBL/GenBank/DDBJ whole genome shotgun (WGS) entry which is preliminary data.</text>
</comment>
<accession>A0ABR1RV15</accession>
<gene>
    <name evidence="2" type="ORF">PG991_007998</name>
</gene>
<protein>
    <submittedName>
        <fullName evidence="2">Uncharacterized protein</fullName>
    </submittedName>
</protein>
<keyword evidence="3" id="KW-1185">Reference proteome</keyword>
<dbReference type="Proteomes" id="UP001396898">
    <property type="component" value="Unassembled WGS sequence"/>
</dbReference>
<evidence type="ECO:0000313" key="3">
    <source>
        <dbReference type="Proteomes" id="UP001396898"/>
    </source>
</evidence>
<evidence type="ECO:0000256" key="1">
    <source>
        <dbReference type="SAM" id="MobiDB-lite"/>
    </source>
</evidence>
<sequence length="133" mass="14688">MKSATTAATASPLLLSARQQSSLTTIRIYSDPERQNLLQTIEAQGESSVTELGPPAVMACAMRRVRDSGCRYLAWFDRDPKDPSAGVDQKAEDITPEGDFPPDQDPEVCIRRTLEVNKVKQEAPLRRVEVVCV</sequence>
<feature type="compositionally biased region" description="Acidic residues" evidence="1">
    <location>
        <begin position="94"/>
        <end position="106"/>
    </location>
</feature>
<reference evidence="2 3" key="1">
    <citation type="submission" date="2023-01" db="EMBL/GenBank/DDBJ databases">
        <title>Analysis of 21 Apiospora genomes using comparative genomics revels a genus with tremendous synthesis potential of carbohydrate active enzymes and secondary metabolites.</title>
        <authorList>
            <person name="Sorensen T."/>
        </authorList>
    </citation>
    <scope>NUCLEOTIDE SEQUENCE [LARGE SCALE GENOMIC DNA]</scope>
    <source>
        <strain evidence="2 3">CBS 20057</strain>
    </source>
</reference>
<name>A0ABR1RV15_9PEZI</name>
<feature type="region of interest" description="Disordered" evidence="1">
    <location>
        <begin position="79"/>
        <end position="106"/>
    </location>
</feature>